<dbReference type="EMBL" id="JWZX01003223">
    <property type="protein sequence ID" value="KOO23068.1"/>
    <property type="molecule type" value="Genomic_DNA"/>
</dbReference>
<comment type="caution">
    <text evidence="2">The sequence shown here is derived from an EMBL/GenBank/DDBJ whole genome shotgun (WGS) entry which is preliminary data.</text>
</comment>
<keyword evidence="3" id="KW-1185">Reference proteome</keyword>
<feature type="domain" description="Nucleotide-diphospho-sugar transferase" evidence="1">
    <location>
        <begin position="167"/>
        <end position="222"/>
    </location>
</feature>
<protein>
    <recommendedName>
        <fullName evidence="1">Nucleotide-diphospho-sugar transferase domain-containing protein</fullName>
    </recommendedName>
</protein>
<sequence length="236" mass="25986">MPTDSIVATAAASAALFAAADEAIFGPSRPLRRLQEATAPEPVPTEPSSAPLPSIHGDVPTLPYFGSLLNDLESPGGLYAAASAVARTVGTHKELIMMATGPDKTSVQMTNNSLVSLGRLGLRPHVMLLADQWTTCENMLRAKHCYWSSRMLRAQPSDSLLNRQFWKGWRFPFYYLKKKYMFELVRLGFAVLQVDTDTVWMHDPFAMLRLMTRSSLIAMRDVGLANAGIVYARPGV</sequence>
<gene>
    <name evidence="2" type="ORF">Ctob_010467</name>
</gene>
<name>A0A0M0JA31_9EUKA</name>
<accession>A0A0M0JA31</accession>
<evidence type="ECO:0000259" key="1">
    <source>
        <dbReference type="Pfam" id="PF03407"/>
    </source>
</evidence>
<dbReference type="AlphaFoldDB" id="A0A0M0JA31"/>
<organism evidence="2 3">
    <name type="scientific">Chrysochromulina tobinii</name>
    <dbReference type="NCBI Taxonomy" id="1460289"/>
    <lineage>
        <taxon>Eukaryota</taxon>
        <taxon>Haptista</taxon>
        <taxon>Haptophyta</taxon>
        <taxon>Prymnesiophyceae</taxon>
        <taxon>Prymnesiales</taxon>
        <taxon>Chrysochromulinaceae</taxon>
        <taxon>Chrysochromulina</taxon>
    </lineage>
</organism>
<evidence type="ECO:0000313" key="3">
    <source>
        <dbReference type="Proteomes" id="UP000037460"/>
    </source>
</evidence>
<proteinExistence type="predicted"/>
<dbReference type="Proteomes" id="UP000037460">
    <property type="component" value="Unassembled WGS sequence"/>
</dbReference>
<evidence type="ECO:0000313" key="2">
    <source>
        <dbReference type="EMBL" id="KOO23068.1"/>
    </source>
</evidence>
<reference evidence="3" key="1">
    <citation type="journal article" date="2015" name="PLoS Genet.">
        <title>Genome Sequence and Transcriptome Analyses of Chrysochromulina tobin: Metabolic Tools for Enhanced Algal Fitness in the Prominent Order Prymnesiales (Haptophyceae).</title>
        <authorList>
            <person name="Hovde B.T."/>
            <person name="Deodato C.R."/>
            <person name="Hunsperger H.M."/>
            <person name="Ryken S.A."/>
            <person name="Yost W."/>
            <person name="Jha R.K."/>
            <person name="Patterson J."/>
            <person name="Monnat R.J. Jr."/>
            <person name="Barlow S.B."/>
            <person name="Starkenburg S.R."/>
            <person name="Cattolico R.A."/>
        </authorList>
    </citation>
    <scope>NUCLEOTIDE SEQUENCE</scope>
    <source>
        <strain evidence="3">CCMP291</strain>
    </source>
</reference>
<dbReference type="InterPro" id="IPR005069">
    <property type="entry name" value="Nucl-diP-sugar_transferase"/>
</dbReference>
<dbReference type="Pfam" id="PF03407">
    <property type="entry name" value="Nucleotid_trans"/>
    <property type="match status" value="1"/>
</dbReference>